<dbReference type="SMART" id="SM00507">
    <property type="entry name" value="HNHc"/>
    <property type="match status" value="1"/>
</dbReference>
<reference evidence="3 4" key="1">
    <citation type="submission" date="2017-05" db="EMBL/GenBank/DDBJ databases">
        <title>Whole genome sequence of Pseudomonas putida isolate 1312 commercialized as a biostimulant.</title>
        <authorList>
            <person name="Crovadore J."/>
            <person name="Blanc P."/>
            <person name="Chablais R."/>
            <person name="Cochard B."/>
            <person name="Grizard D."/>
            <person name="Lefort F."/>
        </authorList>
    </citation>
    <scope>NUCLEOTIDE SEQUENCE [LARGE SCALE GENOMIC DNA]</scope>
    <source>
        <strain evidence="3 4">1312</strain>
    </source>
</reference>
<dbReference type="Pfam" id="PF01844">
    <property type="entry name" value="HNH"/>
    <property type="match status" value="1"/>
</dbReference>
<comment type="caution">
    <text evidence="3">The sequence shown here is derived from an EMBL/GenBank/DDBJ whole genome shotgun (WGS) entry which is preliminary data.</text>
</comment>
<dbReference type="InterPro" id="IPR003615">
    <property type="entry name" value="HNH_nuc"/>
</dbReference>
<feature type="domain" description="HNH nuclease" evidence="2">
    <location>
        <begin position="36"/>
        <end position="92"/>
    </location>
</feature>
<evidence type="ECO:0000313" key="3">
    <source>
        <dbReference type="EMBL" id="OUM30936.1"/>
    </source>
</evidence>
<dbReference type="GO" id="GO:0003676">
    <property type="term" value="F:nucleic acid binding"/>
    <property type="evidence" value="ECO:0007669"/>
    <property type="project" value="InterPro"/>
</dbReference>
<dbReference type="GO" id="GO:0008270">
    <property type="term" value="F:zinc ion binding"/>
    <property type="evidence" value="ECO:0007669"/>
    <property type="project" value="InterPro"/>
</dbReference>
<dbReference type="RefSeq" id="WP_086976756.1">
    <property type="nucleotide sequence ID" value="NZ_JBFOKL010000052.1"/>
</dbReference>
<dbReference type="AlphaFoldDB" id="A0A1Y3KYN9"/>
<feature type="region of interest" description="Disordered" evidence="1">
    <location>
        <begin position="1"/>
        <end position="32"/>
    </location>
</feature>
<evidence type="ECO:0000256" key="1">
    <source>
        <dbReference type="SAM" id="MobiDB-lite"/>
    </source>
</evidence>
<organism evidence="3 4">
    <name type="scientific">Pseudomonas putida</name>
    <name type="common">Arthrobacter siderocapsulatus</name>
    <dbReference type="NCBI Taxonomy" id="303"/>
    <lineage>
        <taxon>Bacteria</taxon>
        <taxon>Pseudomonadati</taxon>
        <taxon>Pseudomonadota</taxon>
        <taxon>Gammaproteobacteria</taxon>
        <taxon>Pseudomonadales</taxon>
        <taxon>Pseudomonadaceae</taxon>
        <taxon>Pseudomonas</taxon>
    </lineage>
</organism>
<gene>
    <name evidence="3" type="ORF">B8W72_16155</name>
</gene>
<keyword evidence="3" id="KW-0255">Endonuclease</keyword>
<dbReference type="Gene3D" id="1.10.30.50">
    <property type="match status" value="1"/>
</dbReference>
<dbReference type="CDD" id="cd00085">
    <property type="entry name" value="HNHc"/>
    <property type="match status" value="1"/>
</dbReference>
<evidence type="ECO:0000313" key="4">
    <source>
        <dbReference type="Proteomes" id="UP000196082"/>
    </source>
</evidence>
<dbReference type="GO" id="GO:0004519">
    <property type="term" value="F:endonuclease activity"/>
    <property type="evidence" value="ECO:0007669"/>
    <property type="project" value="UniProtKB-KW"/>
</dbReference>
<protein>
    <submittedName>
        <fullName evidence="3">HNH endonuclease</fullName>
    </submittedName>
</protein>
<evidence type="ECO:0000259" key="2">
    <source>
        <dbReference type="SMART" id="SM00507"/>
    </source>
</evidence>
<sequence length="113" mass="12281">MAKLPTLKSRLKPVEGRKLSTTNTSERRMTGSRLQSRRLRLWKASPTCAECGRVVAYPHGFELDHRVPLHQGGADTDENCQILCCGPDGCHLKKTASDGAELGTHRSGAHSGS</sequence>
<accession>A0A1Y3KYN9</accession>
<dbReference type="InterPro" id="IPR002711">
    <property type="entry name" value="HNH"/>
</dbReference>
<proteinExistence type="predicted"/>
<dbReference type="EMBL" id="NFSB01000079">
    <property type="protein sequence ID" value="OUM30936.1"/>
    <property type="molecule type" value="Genomic_DNA"/>
</dbReference>
<keyword evidence="3" id="KW-0540">Nuclease</keyword>
<name>A0A1Y3KYN9_PSEPU</name>
<keyword evidence="3" id="KW-0378">Hydrolase</keyword>
<dbReference type="Proteomes" id="UP000196082">
    <property type="component" value="Unassembled WGS sequence"/>
</dbReference>